<dbReference type="Gene3D" id="4.10.240.10">
    <property type="entry name" value="Zn(2)-C6 fungal-type DNA-binding domain"/>
    <property type="match status" value="1"/>
</dbReference>
<dbReference type="InterPro" id="IPR001138">
    <property type="entry name" value="Zn2Cys6_DnaBD"/>
</dbReference>
<keyword evidence="2" id="KW-0539">Nucleus</keyword>
<dbReference type="GO" id="GO:0000981">
    <property type="term" value="F:DNA-binding transcription factor activity, RNA polymerase II-specific"/>
    <property type="evidence" value="ECO:0007669"/>
    <property type="project" value="InterPro"/>
</dbReference>
<feature type="domain" description="Zn(2)-C6 fungal-type" evidence="3">
    <location>
        <begin position="18"/>
        <end position="47"/>
    </location>
</feature>
<dbReference type="GO" id="GO:0008270">
    <property type="term" value="F:zinc ion binding"/>
    <property type="evidence" value="ECO:0007669"/>
    <property type="project" value="InterPro"/>
</dbReference>
<evidence type="ECO:0000256" key="1">
    <source>
        <dbReference type="ARBA" id="ARBA00004123"/>
    </source>
</evidence>
<proteinExistence type="predicted"/>
<comment type="subcellular location">
    <subcellularLocation>
        <location evidence="1">Nucleus</location>
    </subcellularLocation>
</comment>
<dbReference type="PROSITE" id="PS50048">
    <property type="entry name" value="ZN2_CY6_FUNGAL_2"/>
    <property type="match status" value="1"/>
</dbReference>
<dbReference type="PANTHER" id="PTHR37534:SF46">
    <property type="entry name" value="ZN(II)2CYS6 TRANSCRIPTION FACTOR (EUROFUNG)"/>
    <property type="match status" value="1"/>
</dbReference>
<dbReference type="PROSITE" id="PS00463">
    <property type="entry name" value="ZN2_CY6_FUNGAL_1"/>
    <property type="match status" value="1"/>
</dbReference>
<evidence type="ECO:0000256" key="2">
    <source>
        <dbReference type="ARBA" id="ARBA00023242"/>
    </source>
</evidence>
<dbReference type="SMART" id="SM00066">
    <property type="entry name" value="GAL4"/>
    <property type="match status" value="1"/>
</dbReference>
<dbReference type="Pfam" id="PF11951">
    <property type="entry name" value="Fungal_trans_2"/>
    <property type="match status" value="1"/>
</dbReference>
<reference evidence="4" key="1">
    <citation type="submission" date="2021-01" db="EMBL/GenBank/DDBJ databases">
        <authorList>
            <person name="Kaushik A."/>
        </authorList>
    </citation>
    <scope>NUCLEOTIDE SEQUENCE</scope>
    <source>
        <strain evidence="4">AG4-R118</strain>
    </source>
</reference>
<dbReference type="InterPro" id="IPR021858">
    <property type="entry name" value="Fun_TF"/>
</dbReference>
<dbReference type="CDD" id="cd00067">
    <property type="entry name" value="GAL4"/>
    <property type="match status" value="1"/>
</dbReference>
<dbReference type="AlphaFoldDB" id="A0A8H3ACT8"/>
<evidence type="ECO:0000313" key="5">
    <source>
        <dbReference type="Proteomes" id="UP000663888"/>
    </source>
</evidence>
<dbReference type="GO" id="GO:0005634">
    <property type="term" value="C:nucleus"/>
    <property type="evidence" value="ECO:0007669"/>
    <property type="project" value="UniProtKB-SubCell"/>
</dbReference>
<protein>
    <recommendedName>
        <fullName evidence="3">Zn(2)-C6 fungal-type domain-containing protein</fullName>
    </recommendedName>
</protein>
<evidence type="ECO:0000313" key="4">
    <source>
        <dbReference type="EMBL" id="CAE6414685.1"/>
    </source>
</evidence>
<dbReference type="Proteomes" id="UP000663888">
    <property type="component" value="Unassembled WGS sequence"/>
</dbReference>
<comment type="caution">
    <text evidence="4">The sequence shown here is derived from an EMBL/GenBank/DDBJ whole genome shotgun (WGS) entry which is preliminary data.</text>
</comment>
<dbReference type="InterPro" id="IPR036864">
    <property type="entry name" value="Zn2-C6_fun-type_DNA-bd_sf"/>
</dbReference>
<sequence>MSSSSRPPHKPFKRSKDGCLTCKQKRKKCDEKWPCSRCTQTGIECMRAPRRTAVPVIRFVFDTRVHQKLHSHHSDGFKKSNISLDYCVTSHATYNQASLLEDESSTRIIYNIPNTGDPAPMTSPHGEAVPRLRVAPRLLDLGCVNSPRITSKSTKARGKHNSTQLWAYAQDYGPRVVWPPSEPEEGEQFDPEDALPAIRQSINVLTDNTLIEPIFQEMCHFYLNFLNRVIYNYALKPERTIGWMLQRFKLSESAKLGMLCTVVLFRSNYERSMLTPSLYVHAKELYSLAQQRLPLDLSDPKLSTIAKLTSLTEIMNYEFYAGKLSSYYTHGAQAVPLVREVLGSNNIDLLTLRGEHTFDVRCFAWCDIFDSLATSRPTHFTYESDLECQGHVSVMSDDKGVEAIFGCPNVIAVLLARTTALSHAGILIEERAQQGMELEKLIRGWEFGLAKAKRSCLRVARVAVQEIWRHAAILYVHHAIFKSHPSNLTVQDSVKNIIKISSTVPPGGNPDCFLQPTYFIAGAFATSQKDRYALKSRILGSGNERYLRDLAFTLEEIWEETDKTGRLSSWSKKPQSFVF</sequence>
<name>A0A8H3ACT8_9AGAM</name>
<dbReference type="EMBL" id="CAJMWX010000369">
    <property type="protein sequence ID" value="CAE6414685.1"/>
    <property type="molecule type" value="Genomic_DNA"/>
</dbReference>
<organism evidence="4 5">
    <name type="scientific">Rhizoctonia solani</name>
    <dbReference type="NCBI Taxonomy" id="456999"/>
    <lineage>
        <taxon>Eukaryota</taxon>
        <taxon>Fungi</taxon>
        <taxon>Dikarya</taxon>
        <taxon>Basidiomycota</taxon>
        <taxon>Agaricomycotina</taxon>
        <taxon>Agaricomycetes</taxon>
        <taxon>Cantharellales</taxon>
        <taxon>Ceratobasidiaceae</taxon>
        <taxon>Rhizoctonia</taxon>
    </lineage>
</organism>
<gene>
    <name evidence="4" type="ORF">RDB_LOCUS15554</name>
</gene>
<dbReference type="OrthoDB" id="3246374at2759"/>
<evidence type="ECO:0000259" key="3">
    <source>
        <dbReference type="PROSITE" id="PS50048"/>
    </source>
</evidence>
<dbReference type="PANTHER" id="PTHR37534">
    <property type="entry name" value="TRANSCRIPTIONAL ACTIVATOR PROTEIN UGA3"/>
    <property type="match status" value="1"/>
</dbReference>
<dbReference type="Pfam" id="PF00172">
    <property type="entry name" value="Zn_clus"/>
    <property type="match status" value="1"/>
</dbReference>
<dbReference type="SUPFAM" id="SSF57701">
    <property type="entry name" value="Zn2/Cys6 DNA-binding domain"/>
    <property type="match status" value="1"/>
</dbReference>
<accession>A0A8H3ACT8</accession>